<comment type="caution">
    <text evidence="3">The sequence shown here is derived from an EMBL/GenBank/DDBJ whole genome shotgun (WGS) entry which is preliminary data.</text>
</comment>
<evidence type="ECO:0000313" key="4">
    <source>
        <dbReference type="Proteomes" id="UP001335737"/>
    </source>
</evidence>
<dbReference type="Pfam" id="PF05709">
    <property type="entry name" value="Sipho_tail"/>
    <property type="match status" value="1"/>
</dbReference>
<dbReference type="EMBL" id="JARZFX010000001">
    <property type="protein sequence ID" value="MEC5422398.1"/>
    <property type="molecule type" value="Genomic_DNA"/>
</dbReference>
<accession>A0ABU6KAP5</accession>
<evidence type="ECO:0000259" key="1">
    <source>
        <dbReference type="Pfam" id="PF05709"/>
    </source>
</evidence>
<sequence length="285" mass="32345">MRRLTFENARGESIVFYLSPLVIESLSGIGEVGADLQSQRSPNQDGDTYIDTRLQPRFIDLEGSITVTDFERIREYRRTISRVCNPKLGMGIITLELDGDIKQIGATLDSGVTFFERRRNPFQPFLITWKCPNPYWQSIDQITEPLAAFVPKFTFPFSFPVKFGERGSEVTLYNDGDVPCPIEIEFNGPATQPIITNRTTGEFIRVDRELFEGDKLIINTAYGRDRMVVIDRGNGVIKNAWHYIDIWDSTLFFLDVGVNTIDYNALASGGQAVVNISYRKQYVGI</sequence>
<feature type="domain" description="Siphovirus-type tail component RIFT-related" evidence="1">
    <location>
        <begin position="11"/>
        <end position="130"/>
    </location>
</feature>
<protein>
    <submittedName>
        <fullName evidence="3">Phage tail family protein</fullName>
    </submittedName>
</protein>
<dbReference type="InterPro" id="IPR008841">
    <property type="entry name" value="Siphovirus-type_tail_N"/>
</dbReference>
<keyword evidence="4" id="KW-1185">Reference proteome</keyword>
<dbReference type="Gene3D" id="2.60.120.860">
    <property type="match status" value="1"/>
</dbReference>
<gene>
    <name evidence="3" type="ORF">QGM71_02695</name>
</gene>
<name>A0ABU6KAP5_9BACI</name>
<feature type="domain" description="Siphovirus-type tail component C-terminal" evidence="2">
    <location>
        <begin position="176"/>
        <end position="282"/>
    </location>
</feature>
<dbReference type="Proteomes" id="UP001335737">
    <property type="component" value="Unassembled WGS sequence"/>
</dbReference>
<dbReference type="RefSeq" id="WP_327605963.1">
    <property type="nucleotide sequence ID" value="NZ_JARZFX010000001.1"/>
</dbReference>
<dbReference type="InterPro" id="IPR054738">
    <property type="entry name" value="Siphovirus-type_tail_C"/>
</dbReference>
<organism evidence="3 4">
    <name type="scientific">Virgibacillus tibetensis</name>
    <dbReference type="NCBI Taxonomy" id="3042313"/>
    <lineage>
        <taxon>Bacteria</taxon>
        <taxon>Bacillati</taxon>
        <taxon>Bacillota</taxon>
        <taxon>Bacilli</taxon>
        <taxon>Bacillales</taxon>
        <taxon>Bacillaceae</taxon>
        <taxon>Virgibacillus</taxon>
    </lineage>
</organism>
<proteinExistence type="predicted"/>
<evidence type="ECO:0000313" key="3">
    <source>
        <dbReference type="EMBL" id="MEC5422398.1"/>
    </source>
</evidence>
<reference evidence="3 4" key="1">
    <citation type="journal article" date="2024" name="Int. J. Syst. Evol. Microbiol.">
        <title>Virgibacillus tibetensis sp. nov., isolated from salt lake on the Tibetan Plateau of China.</title>
        <authorList>
            <person name="Phurbu D."/>
            <person name="Liu Z.-X."/>
            <person name="Wang R."/>
            <person name="Zheng Y.-Y."/>
            <person name="Liu H.-C."/>
            <person name="Zhou Y.-G."/>
            <person name="Yu Y.-J."/>
            <person name="Li A.-H."/>
        </authorList>
    </citation>
    <scope>NUCLEOTIDE SEQUENCE [LARGE SCALE GENOMIC DNA]</scope>
    <source>
        <strain evidence="3 4">C22-A2</strain>
    </source>
</reference>
<dbReference type="Pfam" id="PF22768">
    <property type="entry name" value="SPP1_Dit"/>
    <property type="match status" value="1"/>
</dbReference>
<dbReference type="Gene3D" id="2.40.30.200">
    <property type="match status" value="1"/>
</dbReference>
<evidence type="ECO:0000259" key="2">
    <source>
        <dbReference type="Pfam" id="PF22768"/>
    </source>
</evidence>